<feature type="compositionally biased region" description="Low complexity" evidence="1">
    <location>
        <begin position="115"/>
        <end position="129"/>
    </location>
</feature>
<feature type="signal peptide" evidence="2">
    <location>
        <begin position="1"/>
        <end position="16"/>
    </location>
</feature>
<name>A0A1I7VI27_LOALO</name>
<evidence type="ECO:0000313" key="5">
    <source>
        <dbReference type="WBParaSite" id="EN70_2813"/>
    </source>
</evidence>
<feature type="compositionally biased region" description="Low complexity" evidence="1">
    <location>
        <begin position="90"/>
        <end position="101"/>
    </location>
</feature>
<evidence type="ECO:0000259" key="3">
    <source>
        <dbReference type="PROSITE" id="PS50234"/>
    </source>
</evidence>
<reference evidence="4" key="1">
    <citation type="submission" date="2012-04" db="EMBL/GenBank/DDBJ databases">
        <title>The Genome Sequence of Loa loa.</title>
        <authorList>
            <consortium name="The Broad Institute Genome Sequencing Platform"/>
            <consortium name="Broad Institute Genome Sequencing Center for Infectious Disease"/>
            <person name="Nutman T.B."/>
            <person name="Fink D.L."/>
            <person name="Russ C."/>
            <person name="Young S."/>
            <person name="Zeng Q."/>
            <person name="Gargeya S."/>
            <person name="Alvarado L."/>
            <person name="Berlin A."/>
            <person name="Chapman S.B."/>
            <person name="Chen Z."/>
            <person name="Freedman E."/>
            <person name="Gellesch M."/>
            <person name="Goldberg J."/>
            <person name="Griggs A."/>
            <person name="Gujja S."/>
            <person name="Heilman E.R."/>
            <person name="Heiman D."/>
            <person name="Howarth C."/>
            <person name="Mehta T."/>
            <person name="Neiman D."/>
            <person name="Pearson M."/>
            <person name="Roberts A."/>
            <person name="Saif S."/>
            <person name="Shea T."/>
            <person name="Shenoy N."/>
            <person name="Sisk P."/>
            <person name="Stolte C."/>
            <person name="Sykes S."/>
            <person name="White J."/>
            <person name="Yandava C."/>
            <person name="Haas B."/>
            <person name="Henn M.R."/>
            <person name="Nusbaum C."/>
            <person name="Birren B."/>
        </authorList>
    </citation>
    <scope>NUCLEOTIDE SEQUENCE [LARGE SCALE GENOMIC DNA]</scope>
</reference>
<dbReference type="PROSITE" id="PS50234">
    <property type="entry name" value="VWFA"/>
    <property type="match status" value="1"/>
</dbReference>
<dbReference type="InterPro" id="IPR036465">
    <property type="entry name" value="vWFA_dom_sf"/>
</dbReference>
<dbReference type="WBParaSite" id="EN70_2813">
    <property type="protein sequence ID" value="EN70_2813"/>
    <property type="gene ID" value="EN70_2813"/>
</dbReference>
<dbReference type="AlphaFoldDB" id="A0A1I7VI27"/>
<feature type="compositionally biased region" description="Polar residues" evidence="1">
    <location>
        <begin position="131"/>
        <end position="144"/>
    </location>
</feature>
<dbReference type="SUPFAM" id="SSF53300">
    <property type="entry name" value="vWA-like"/>
    <property type="match status" value="1"/>
</dbReference>
<reference evidence="5" key="2">
    <citation type="submission" date="2016-11" db="UniProtKB">
        <authorList>
            <consortium name="WormBaseParasite"/>
        </authorList>
    </citation>
    <scope>IDENTIFICATION</scope>
</reference>
<feature type="region of interest" description="Disordered" evidence="1">
    <location>
        <begin position="62"/>
        <end position="220"/>
    </location>
</feature>
<evidence type="ECO:0000256" key="1">
    <source>
        <dbReference type="SAM" id="MobiDB-lite"/>
    </source>
</evidence>
<feature type="chain" id="PRO_5009310057" evidence="2">
    <location>
        <begin position="17"/>
        <end position="410"/>
    </location>
</feature>
<dbReference type="eggNOG" id="KOG1216">
    <property type="taxonomic scope" value="Eukaryota"/>
</dbReference>
<feature type="compositionally biased region" description="Low complexity" evidence="1">
    <location>
        <begin position="166"/>
        <end position="198"/>
    </location>
</feature>
<keyword evidence="2" id="KW-0732">Signal</keyword>
<dbReference type="STRING" id="7209.A0A1I7VI27"/>
<dbReference type="Gene3D" id="3.40.50.410">
    <property type="entry name" value="von Willebrand factor, type A domain"/>
    <property type="match status" value="1"/>
</dbReference>
<organism evidence="4 5">
    <name type="scientific">Loa loa</name>
    <name type="common">Eye worm</name>
    <name type="synonym">Filaria loa</name>
    <dbReference type="NCBI Taxonomy" id="7209"/>
    <lineage>
        <taxon>Eukaryota</taxon>
        <taxon>Metazoa</taxon>
        <taxon>Ecdysozoa</taxon>
        <taxon>Nematoda</taxon>
        <taxon>Chromadorea</taxon>
        <taxon>Rhabditida</taxon>
        <taxon>Spirurina</taxon>
        <taxon>Spiruromorpha</taxon>
        <taxon>Filarioidea</taxon>
        <taxon>Onchocercidae</taxon>
        <taxon>Loa</taxon>
    </lineage>
</organism>
<dbReference type="InterPro" id="IPR002035">
    <property type="entry name" value="VWF_A"/>
</dbReference>
<dbReference type="Pfam" id="PF00092">
    <property type="entry name" value="VWA"/>
    <property type="match status" value="1"/>
</dbReference>
<evidence type="ECO:0000313" key="4">
    <source>
        <dbReference type="Proteomes" id="UP000095285"/>
    </source>
</evidence>
<feature type="domain" description="VWFA" evidence="3">
    <location>
        <begin position="226"/>
        <end position="397"/>
    </location>
</feature>
<evidence type="ECO:0000256" key="2">
    <source>
        <dbReference type="SAM" id="SignalP"/>
    </source>
</evidence>
<dbReference type="InterPro" id="IPR050525">
    <property type="entry name" value="ECM_Assembly_Org"/>
</dbReference>
<dbReference type="PANTHER" id="PTHR24020:SF84">
    <property type="entry name" value="VWFA DOMAIN-CONTAINING PROTEIN"/>
    <property type="match status" value="1"/>
</dbReference>
<feature type="compositionally biased region" description="Polar residues" evidence="1">
    <location>
        <begin position="102"/>
        <end position="114"/>
    </location>
</feature>
<keyword evidence="4" id="KW-1185">Reference proteome</keyword>
<proteinExistence type="predicted"/>
<sequence>MIQLLLAVVLITVCKAQYGEVAPPSLAQPINYASNIPEEIPYTSEPSYSGNEYENVTKEIVQSESNPPSTQLLHPAENITCGSPIDDYASSSSIPTITQSTVNQINQTSRQPLISSSTKSSPRISKVSSFRPRTTTSSLKPQSLSTRSSTRPTRHTTRITTKHSRITSTSKKPTQTISRITQSRTSETSRSTRLSSTIPTQPGSTRKPESRPITLPSRRSDCSASDTLFVVDSTSSVKRFFEDHREYIIETINLILPEIDNETRIGIVEYSSPLRRQVKLPFIVHKNRTEIVETIKKLPFFAGITATGAALKLALELLQDRRSNVLTNVVVVTDGFSYDLVDEPSSMLHRLPNVRTFTATVTDSWREYELETIAGERKRVFKGKNSARDLAKALTSCDNGSRLRGLRQSN</sequence>
<dbReference type="Proteomes" id="UP000095285">
    <property type="component" value="Unassembled WGS sequence"/>
</dbReference>
<accession>A0A1I7VI27</accession>
<dbReference type="PANTHER" id="PTHR24020">
    <property type="entry name" value="COLLAGEN ALPHA"/>
    <property type="match status" value="1"/>
</dbReference>
<feature type="compositionally biased region" description="Basic residues" evidence="1">
    <location>
        <begin position="152"/>
        <end position="165"/>
    </location>
</feature>
<feature type="compositionally biased region" description="Polar residues" evidence="1">
    <location>
        <begin position="62"/>
        <end position="72"/>
    </location>
</feature>
<protein>
    <submittedName>
        <fullName evidence="5">VWFA domain-containing protein</fullName>
    </submittedName>
</protein>
<dbReference type="SMART" id="SM00327">
    <property type="entry name" value="VWA"/>
    <property type="match status" value="1"/>
</dbReference>